<keyword evidence="3" id="KW-1185">Reference proteome</keyword>
<dbReference type="RefSeq" id="WP_179389726.1">
    <property type="nucleotide sequence ID" value="NZ_JACBYQ010000002.1"/>
</dbReference>
<accession>A0A7Y9LUZ0</accession>
<feature type="compositionally biased region" description="Basic and acidic residues" evidence="1">
    <location>
        <begin position="1"/>
        <end position="18"/>
    </location>
</feature>
<dbReference type="AlphaFoldDB" id="A0A7Y9LUZ0"/>
<sequence length="273" mass="28925">MNPLAREQEFGNTTRREFALSAVPEPSGKGNTGQTVQELQSRIHSAQGSRLDSRTLPTHPELRTLLPGGALQAGGIYTVSGSKTLSMAMLAGPSSEGAWCAVLGLPDFNVEAAAHFGIELERLILVPNPGEQWLNVAAALVDIVEVLLLNAPARASAGQAARLGARLRQREAVLISHGPWSPADAELRVVGNSWLGLGEGHGHLQGRGVTVAADWRSRRGQQEHRGELWVPGPSVIRSLPAQQLPEQRVSASRKAKPGAAPSLYPNLTVAAGQ</sequence>
<evidence type="ECO:0000313" key="3">
    <source>
        <dbReference type="Proteomes" id="UP000521748"/>
    </source>
</evidence>
<dbReference type="EMBL" id="JACBYQ010000002">
    <property type="protein sequence ID" value="NYE96015.1"/>
    <property type="molecule type" value="Genomic_DNA"/>
</dbReference>
<gene>
    <name evidence="2" type="ORF">FHU41_002265</name>
</gene>
<evidence type="ECO:0000256" key="1">
    <source>
        <dbReference type="SAM" id="MobiDB-lite"/>
    </source>
</evidence>
<feature type="region of interest" description="Disordered" evidence="1">
    <location>
        <begin position="243"/>
        <end position="273"/>
    </location>
</feature>
<comment type="caution">
    <text evidence="2">The sequence shown here is derived from an EMBL/GenBank/DDBJ whole genome shotgun (WGS) entry which is preliminary data.</text>
</comment>
<evidence type="ECO:0000313" key="2">
    <source>
        <dbReference type="EMBL" id="NYE96015.1"/>
    </source>
</evidence>
<name>A0A7Y9LUZ0_9MICC</name>
<reference evidence="2 3" key="1">
    <citation type="submission" date="2020-07" db="EMBL/GenBank/DDBJ databases">
        <title>Sequencing the genomes of 1000 actinobacteria strains.</title>
        <authorList>
            <person name="Klenk H.-P."/>
        </authorList>
    </citation>
    <scope>NUCLEOTIDE SEQUENCE [LARGE SCALE GENOMIC DNA]</scope>
    <source>
        <strain evidence="2 3">DSM 102047</strain>
    </source>
</reference>
<dbReference type="Proteomes" id="UP000521748">
    <property type="component" value="Unassembled WGS sequence"/>
</dbReference>
<proteinExistence type="predicted"/>
<organism evidence="2 3">
    <name type="scientific">Psychromicrobium silvestre</name>
    <dbReference type="NCBI Taxonomy" id="1645614"/>
    <lineage>
        <taxon>Bacteria</taxon>
        <taxon>Bacillati</taxon>
        <taxon>Actinomycetota</taxon>
        <taxon>Actinomycetes</taxon>
        <taxon>Micrococcales</taxon>
        <taxon>Micrococcaceae</taxon>
        <taxon>Psychromicrobium</taxon>
    </lineage>
</organism>
<protein>
    <submittedName>
        <fullName evidence="2">Uncharacterized protein</fullName>
    </submittedName>
</protein>
<feature type="region of interest" description="Disordered" evidence="1">
    <location>
        <begin position="1"/>
        <end position="33"/>
    </location>
</feature>